<comment type="caution">
    <text evidence="4">The sequence shown here is derived from an EMBL/GenBank/DDBJ whole genome shotgun (WGS) entry which is preliminary data.</text>
</comment>
<dbReference type="InterPro" id="IPR001296">
    <property type="entry name" value="Glyco_trans_1"/>
</dbReference>
<evidence type="ECO:0000313" key="4">
    <source>
        <dbReference type="EMBL" id="RVT90037.1"/>
    </source>
</evidence>
<evidence type="ECO:0000313" key="5">
    <source>
        <dbReference type="Proteomes" id="UP000282957"/>
    </source>
</evidence>
<dbReference type="Pfam" id="PF00534">
    <property type="entry name" value="Glycos_transf_1"/>
    <property type="match status" value="1"/>
</dbReference>
<keyword evidence="5" id="KW-1185">Reference proteome</keyword>
<keyword evidence="1 4" id="KW-0808">Transferase</keyword>
<dbReference type="GO" id="GO:0016757">
    <property type="term" value="F:glycosyltransferase activity"/>
    <property type="evidence" value="ECO:0007669"/>
    <property type="project" value="InterPro"/>
</dbReference>
<dbReference type="OrthoDB" id="9790710at2"/>
<dbReference type="AlphaFoldDB" id="A0A437LXG0"/>
<evidence type="ECO:0000256" key="2">
    <source>
        <dbReference type="SAM" id="MobiDB-lite"/>
    </source>
</evidence>
<dbReference type="PANTHER" id="PTHR46401:SF2">
    <property type="entry name" value="GLYCOSYLTRANSFERASE WBBK-RELATED"/>
    <property type="match status" value="1"/>
</dbReference>
<protein>
    <submittedName>
        <fullName evidence="4">Glycosyltransferase family 1 protein</fullName>
    </submittedName>
</protein>
<feature type="region of interest" description="Disordered" evidence="2">
    <location>
        <begin position="553"/>
        <end position="574"/>
    </location>
</feature>
<name>A0A437LXG0_9PROT</name>
<dbReference type="SUPFAM" id="SSF53756">
    <property type="entry name" value="UDP-Glycosyltransferase/glycogen phosphorylase"/>
    <property type="match status" value="1"/>
</dbReference>
<dbReference type="PANTHER" id="PTHR46401">
    <property type="entry name" value="GLYCOSYLTRANSFERASE WBBK-RELATED"/>
    <property type="match status" value="1"/>
</dbReference>
<dbReference type="EMBL" id="SACL01000015">
    <property type="protein sequence ID" value="RVT90037.1"/>
    <property type="molecule type" value="Genomic_DNA"/>
</dbReference>
<accession>A0A437LXG0</accession>
<organism evidence="4 5">
    <name type="scientific">Rhodovarius crocodyli</name>
    <dbReference type="NCBI Taxonomy" id="1979269"/>
    <lineage>
        <taxon>Bacteria</taxon>
        <taxon>Pseudomonadati</taxon>
        <taxon>Pseudomonadota</taxon>
        <taxon>Alphaproteobacteria</taxon>
        <taxon>Acetobacterales</taxon>
        <taxon>Roseomonadaceae</taxon>
        <taxon>Rhodovarius</taxon>
    </lineage>
</organism>
<feature type="compositionally biased region" description="Pro residues" evidence="2">
    <location>
        <begin position="554"/>
        <end position="574"/>
    </location>
</feature>
<dbReference type="CDD" id="cd03809">
    <property type="entry name" value="GT4_MtfB-like"/>
    <property type="match status" value="1"/>
</dbReference>
<sequence>MSIAADISDYLAGIRHARSPSGVTRVQTRLLAADGGAFTLVAHDAGSDSWREFPRAFFLRLLAATDGPGGAKAPEWQALVDEAEAALAAAPRHVWQQGEWLLGIGAAWWLHGHAGRILAAKEAHGIRYASFVYDLIPLLVPEHCETKLVRNFTQHFASLCLLADHAICISEAVRQDFETWLPRLLPGLHIPASVLPLDARFDPPAEPGMAPSEPFVLAVGTVESRKNQLGLLRAWLRLIREYGEDNTPLLVVVGVHGYLSGQVLGLAEGSPELSRRVVFRPGVTDQELAALYAGCLFTVFNSHAEGWGLPATESLAWGKVPVLADVPVLRESGGPHAVYVEAENVPALARALHGLIADPAGLHAREQALRAGTRLREWPQLAAQCAGFLAAPAAALPLDRAFLSLGQEIPGGLPPMPPLPALPPVQQSMGPLLRLGAGWSWQEDWGSWCCAPGGVSLRLPLEADSAGQDITVLLEVNAPPGGHSGRARAGDGPWREWWLPAGAPGLIRVDAVVPRHGPLLVEIDIGPGVSCPPDHRMLGFGLRALRLVSRAEAPLPPEAPPAPAPPPRKPWWRF</sequence>
<gene>
    <name evidence="4" type="ORF">EOD42_24435</name>
</gene>
<reference evidence="4 5" key="1">
    <citation type="submission" date="2019-01" db="EMBL/GenBank/DDBJ databases">
        <authorList>
            <person name="Chen W.-M."/>
        </authorList>
    </citation>
    <scope>NUCLEOTIDE SEQUENCE [LARGE SCALE GENOMIC DNA]</scope>
    <source>
        <strain evidence="4 5">CCP-6</strain>
    </source>
</reference>
<proteinExistence type="predicted"/>
<evidence type="ECO:0000259" key="3">
    <source>
        <dbReference type="Pfam" id="PF00534"/>
    </source>
</evidence>
<dbReference type="RefSeq" id="WP_127790219.1">
    <property type="nucleotide sequence ID" value="NZ_SACL01000015.1"/>
</dbReference>
<dbReference type="Gene3D" id="3.40.50.2000">
    <property type="entry name" value="Glycogen Phosphorylase B"/>
    <property type="match status" value="1"/>
</dbReference>
<evidence type="ECO:0000256" key="1">
    <source>
        <dbReference type="ARBA" id="ARBA00022679"/>
    </source>
</evidence>
<dbReference type="Proteomes" id="UP000282957">
    <property type="component" value="Unassembled WGS sequence"/>
</dbReference>
<feature type="domain" description="Glycosyl transferase family 1" evidence="3">
    <location>
        <begin position="210"/>
        <end position="363"/>
    </location>
</feature>